<evidence type="ECO:0000313" key="2">
    <source>
        <dbReference type="Proteomes" id="UP001145114"/>
    </source>
</evidence>
<keyword evidence="2" id="KW-1185">Reference proteome</keyword>
<sequence length="584" mass="66240">MQHAPGPPTHIWPEATTEAAAYIRKRPPTGPLKDTTPYDQRFGQAPNSAPHRTISCATYHQATPYDQWFGQTPNIPYTRTIGYAAHHRTTPYGLWFSHTPNIVRTRTFDRVDHCQATPNETDEKTSPPDRRESSTDCNPVPCIYIGWDKALKKNITTHNDIFEENRTYRELDNTDTATERQELIISDTTAKCPASRTASDDHPSGTHTSNAHPNDERPNSDRPSDEHSSDDPTYEQIKGRTDVQQRHDATSTESCDIPKNKHISMRNIGFNENKTCRDYKHADTNAERQELITIDETAKRTISRATDDAHPTSDSTYEDALEVPPHIATRDIILDENKTYREPGNIDTAIEGQELVISYTIAKCPASHTASDAHPSDAHQSDVHPSDDPTHEQTKGRLDKRQSHDAANAKTRDVPKKGNVVADKVSRANAQAHIPDYKNFKAGNELWVNQAALASTEDEHLNDITNDRTSTTDANQNDYHSKLTHYLRNERHRPESSPEQRWHTHDTPLKPSDSVSSRDNYTLTRRRSMLIPKQTEPHKIAEQVTDDAYRLAKLSRATSMRQCLEIASKRFFMEYPKEPISKDP</sequence>
<accession>A0ACC1HV43</accession>
<protein>
    <submittedName>
        <fullName evidence="1">Uncharacterized protein</fullName>
    </submittedName>
</protein>
<evidence type="ECO:0000313" key="1">
    <source>
        <dbReference type="EMBL" id="KAJ1679196.1"/>
    </source>
</evidence>
<reference evidence="1" key="1">
    <citation type="submission" date="2022-06" db="EMBL/GenBank/DDBJ databases">
        <title>Phylogenomic reconstructions and comparative analyses of Kickxellomycotina fungi.</title>
        <authorList>
            <person name="Reynolds N.K."/>
            <person name="Stajich J.E."/>
            <person name="Barry K."/>
            <person name="Grigoriev I.V."/>
            <person name="Crous P."/>
            <person name="Smith M.E."/>
        </authorList>
    </citation>
    <scope>NUCLEOTIDE SEQUENCE</scope>
    <source>
        <strain evidence="1">RSA 2271</strain>
    </source>
</reference>
<proteinExistence type="predicted"/>
<organism evidence="1 2">
    <name type="scientific">Spiromyces aspiralis</name>
    <dbReference type="NCBI Taxonomy" id="68401"/>
    <lineage>
        <taxon>Eukaryota</taxon>
        <taxon>Fungi</taxon>
        <taxon>Fungi incertae sedis</taxon>
        <taxon>Zoopagomycota</taxon>
        <taxon>Kickxellomycotina</taxon>
        <taxon>Kickxellomycetes</taxon>
        <taxon>Kickxellales</taxon>
        <taxon>Kickxellaceae</taxon>
        <taxon>Spiromyces</taxon>
    </lineage>
</organism>
<comment type="caution">
    <text evidence="1">The sequence shown here is derived from an EMBL/GenBank/DDBJ whole genome shotgun (WGS) entry which is preliminary data.</text>
</comment>
<dbReference type="EMBL" id="JAMZIH010000537">
    <property type="protein sequence ID" value="KAJ1679196.1"/>
    <property type="molecule type" value="Genomic_DNA"/>
</dbReference>
<gene>
    <name evidence="1" type="ORF">EV182_002541</name>
</gene>
<name>A0ACC1HV43_9FUNG</name>
<dbReference type="Proteomes" id="UP001145114">
    <property type="component" value="Unassembled WGS sequence"/>
</dbReference>
<feature type="non-terminal residue" evidence="1">
    <location>
        <position position="584"/>
    </location>
</feature>